<keyword evidence="2" id="KW-1185">Reference proteome</keyword>
<dbReference type="EMBL" id="QNRR01000002">
    <property type="protein sequence ID" value="RBP45831.1"/>
    <property type="molecule type" value="Genomic_DNA"/>
</dbReference>
<protein>
    <submittedName>
        <fullName evidence="1">Uncharacterized protein</fullName>
    </submittedName>
</protein>
<organism evidence="1 2">
    <name type="scientific">Roseimicrobium gellanilyticum</name>
    <dbReference type="NCBI Taxonomy" id="748857"/>
    <lineage>
        <taxon>Bacteria</taxon>
        <taxon>Pseudomonadati</taxon>
        <taxon>Verrucomicrobiota</taxon>
        <taxon>Verrucomicrobiia</taxon>
        <taxon>Verrucomicrobiales</taxon>
        <taxon>Verrucomicrobiaceae</taxon>
        <taxon>Roseimicrobium</taxon>
    </lineage>
</organism>
<evidence type="ECO:0000313" key="2">
    <source>
        <dbReference type="Proteomes" id="UP000253426"/>
    </source>
</evidence>
<dbReference type="AlphaFoldDB" id="A0A366HQA7"/>
<sequence length="64" mass="7123">MKRVEFTIRNDDGDLLREPGFVDQCSELPAAIMLAVEDFMEVKGGKLHLPLLIHVKPVADTEAC</sequence>
<reference evidence="1 2" key="1">
    <citation type="submission" date="2018-06" db="EMBL/GenBank/DDBJ databases">
        <title>Genomic Encyclopedia of Type Strains, Phase IV (KMG-IV): sequencing the most valuable type-strain genomes for metagenomic binning, comparative biology and taxonomic classification.</title>
        <authorList>
            <person name="Goeker M."/>
        </authorList>
    </citation>
    <scope>NUCLEOTIDE SEQUENCE [LARGE SCALE GENOMIC DNA]</scope>
    <source>
        <strain evidence="1 2">DSM 25532</strain>
    </source>
</reference>
<proteinExistence type="predicted"/>
<evidence type="ECO:0000313" key="1">
    <source>
        <dbReference type="EMBL" id="RBP45831.1"/>
    </source>
</evidence>
<accession>A0A366HQA7</accession>
<name>A0A366HQA7_9BACT</name>
<dbReference type="RefSeq" id="WP_113957400.1">
    <property type="nucleotide sequence ID" value="NZ_QNRR01000002.1"/>
</dbReference>
<gene>
    <name evidence="1" type="ORF">DES53_102213</name>
</gene>
<comment type="caution">
    <text evidence="1">The sequence shown here is derived from an EMBL/GenBank/DDBJ whole genome shotgun (WGS) entry which is preliminary data.</text>
</comment>
<dbReference type="Proteomes" id="UP000253426">
    <property type="component" value="Unassembled WGS sequence"/>
</dbReference>